<accession>A0ABU7L259</accession>
<proteinExistence type="predicted"/>
<reference evidence="1 2" key="1">
    <citation type="submission" date="2023-07" db="EMBL/GenBank/DDBJ databases">
        <authorList>
            <person name="Girao M."/>
            <person name="Carvalho M.F."/>
        </authorList>
    </citation>
    <scope>NUCLEOTIDE SEQUENCE [LARGE SCALE GENOMIC DNA]</scope>
    <source>
        <strain evidence="1 2">66/93</strain>
    </source>
</reference>
<gene>
    <name evidence="1" type="ORF">Q8A49_34610</name>
</gene>
<protein>
    <submittedName>
        <fullName evidence="1">Uncharacterized protein</fullName>
    </submittedName>
</protein>
<dbReference type="Proteomes" id="UP001348641">
    <property type="component" value="Unassembled WGS sequence"/>
</dbReference>
<comment type="caution">
    <text evidence="1">The sequence shown here is derived from an EMBL/GenBank/DDBJ whole genome shotgun (WGS) entry which is preliminary data.</text>
</comment>
<dbReference type="EMBL" id="JAUUCC010000203">
    <property type="protein sequence ID" value="MEE2055644.1"/>
    <property type="molecule type" value="Genomic_DNA"/>
</dbReference>
<evidence type="ECO:0000313" key="1">
    <source>
        <dbReference type="EMBL" id="MEE2055644.1"/>
    </source>
</evidence>
<dbReference type="RefSeq" id="WP_330162383.1">
    <property type="nucleotide sequence ID" value="NZ_BAAAJA010000025.1"/>
</dbReference>
<evidence type="ECO:0000313" key="2">
    <source>
        <dbReference type="Proteomes" id="UP001348641"/>
    </source>
</evidence>
<name>A0ABU7L259_9ACTN</name>
<sequence>MSNAGERTDPHDTAQMRVLRDALAAADVKRLVRASRENDGDEVERIRRRYVEG</sequence>
<organism evidence="1 2">
    <name type="scientific">Nocardiopsis tropica</name>
    <dbReference type="NCBI Taxonomy" id="109330"/>
    <lineage>
        <taxon>Bacteria</taxon>
        <taxon>Bacillati</taxon>
        <taxon>Actinomycetota</taxon>
        <taxon>Actinomycetes</taxon>
        <taxon>Streptosporangiales</taxon>
        <taxon>Nocardiopsidaceae</taxon>
        <taxon>Nocardiopsis</taxon>
    </lineage>
</organism>